<reference evidence="1" key="1">
    <citation type="submission" date="2021-05" db="EMBL/GenBank/DDBJ databases">
        <authorList>
            <person name="Pan Q."/>
            <person name="Jouanno E."/>
            <person name="Zahm M."/>
            <person name="Klopp C."/>
            <person name="Cabau C."/>
            <person name="Louis A."/>
            <person name="Berthelot C."/>
            <person name="Parey E."/>
            <person name="Roest Crollius H."/>
            <person name="Montfort J."/>
            <person name="Robinson-Rechavi M."/>
            <person name="Bouchez O."/>
            <person name="Lampietro C."/>
            <person name="Lopez Roques C."/>
            <person name="Donnadieu C."/>
            <person name="Postlethwait J."/>
            <person name="Bobe J."/>
            <person name="Dillon D."/>
            <person name="Chandos A."/>
            <person name="von Hippel F."/>
            <person name="Guiguen Y."/>
        </authorList>
    </citation>
    <scope>NUCLEOTIDE SEQUENCE</scope>
    <source>
        <strain evidence="1">YG-Jan2019</strain>
    </source>
</reference>
<protein>
    <submittedName>
        <fullName evidence="1">Uncharacterized protein</fullName>
    </submittedName>
</protein>
<evidence type="ECO:0000313" key="2">
    <source>
        <dbReference type="Proteomes" id="UP001157502"/>
    </source>
</evidence>
<evidence type="ECO:0000313" key="1">
    <source>
        <dbReference type="EMBL" id="KAJ7998797.1"/>
    </source>
</evidence>
<comment type="caution">
    <text evidence="1">The sequence shown here is derived from an EMBL/GenBank/DDBJ whole genome shotgun (WGS) entry which is preliminary data.</text>
</comment>
<dbReference type="Proteomes" id="UP001157502">
    <property type="component" value="Chromosome 17"/>
</dbReference>
<dbReference type="EMBL" id="CM055744">
    <property type="protein sequence ID" value="KAJ7998797.1"/>
    <property type="molecule type" value="Genomic_DNA"/>
</dbReference>
<organism evidence="1 2">
    <name type="scientific">Dallia pectoralis</name>
    <name type="common">Alaska blackfish</name>
    <dbReference type="NCBI Taxonomy" id="75939"/>
    <lineage>
        <taxon>Eukaryota</taxon>
        <taxon>Metazoa</taxon>
        <taxon>Chordata</taxon>
        <taxon>Craniata</taxon>
        <taxon>Vertebrata</taxon>
        <taxon>Euteleostomi</taxon>
        <taxon>Actinopterygii</taxon>
        <taxon>Neopterygii</taxon>
        <taxon>Teleostei</taxon>
        <taxon>Protacanthopterygii</taxon>
        <taxon>Esociformes</taxon>
        <taxon>Umbridae</taxon>
        <taxon>Dallia</taxon>
    </lineage>
</organism>
<gene>
    <name evidence="1" type="ORF">DPEC_G00208650</name>
</gene>
<keyword evidence="2" id="KW-1185">Reference proteome</keyword>
<accession>A0ACC2G5E8</accession>
<proteinExistence type="predicted"/>
<sequence length="125" mass="13940">MKRNSPGITHEKSEISSKRASRKMIWGWLWWQSEGSPEEVEEKVQWSLVEGGGHVSSGCHLSLLRRPGLRRWHCHLLLQRCIQPPPVPALPADPVPGTSTNVGSAEPLQFSSIDMCGGRKPSQCY</sequence>
<name>A0ACC2G5E8_DALPE</name>